<dbReference type="SMART" id="SM00248">
    <property type="entry name" value="ANK"/>
    <property type="match status" value="3"/>
</dbReference>
<dbReference type="InterPro" id="IPR056884">
    <property type="entry name" value="NPHP3-like_N"/>
</dbReference>
<evidence type="ECO:0000313" key="6">
    <source>
        <dbReference type="EMBL" id="PMD56187.1"/>
    </source>
</evidence>
<dbReference type="PRINTS" id="PR01415">
    <property type="entry name" value="ANKYRIN"/>
</dbReference>
<dbReference type="AlphaFoldDB" id="A0A2J6SZI1"/>
<dbReference type="Proteomes" id="UP000235371">
    <property type="component" value="Unassembled WGS sequence"/>
</dbReference>
<evidence type="ECO:0000259" key="5">
    <source>
        <dbReference type="Pfam" id="PF24883"/>
    </source>
</evidence>
<keyword evidence="7" id="KW-1185">Reference proteome</keyword>
<dbReference type="SUPFAM" id="SSF52540">
    <property type="entry name" value="P-loop containing nucleoside triphosphate hydrolases"/>
    <property type="match status" value="1"/>
</dbReference>
<dbReference type="Pfam" id="PF00023">
    <property type="entry name" value="Ank"/>
    <property type="match status" value="1"/>
</dbReference>
<dbReference type="Pfam" id="PF24883">
    <property type="entry name" value="NPHP3_N"/>
    <property type="match status" value="1"/>
</dbReference>
<feature type="repeat" description="ANK" evidence="2">
    <location>
        <begin position="725"/>
        <end position="757"/>
    </location>
</feature>
<proteinExistence type="predicted"/>
<keyword evidence="1" id="KW-0677">Repeat</keyword>
<dbReference type="RefSeq" id="XP_024733091.1">
    <property type="nucleotide sequence ID" value="XM_024887129.1"/>
</dbReference>
<gene>
    <name evidence="6" type="ORF">K444DRAFT_665847</name>
</gene>
<dbReference type="InterPro" id="IPR027417">
    <property type="entry name" value="P-loop_NTPase"/>
</dbReference>
<dbReference type="InParanoid" id="A0A2J6SZI1"/>
<feature type="domain" description="Nephrocystin 3-like N-terminal" evidence="5">
    <location>
        <begin position="212"/>
        <end position="377"/>
    </location>
</feature>
<dbReference type="PANTHER" id="PTHR10039:SF16">
    <property type="entry name" value="GPI INOSITOL-DEACYLASE"/>
    <property type="match status" value="1"/>
</dbReference>
<dbReference type="Pfam" id="PF22939">
    <property type="entry name" value="WHD_GPIID"/>
    <property type="match status" value="1"/>
</dbReference>
<accession>A0A2J6SZI1</accession>
<dbReference type="InterPro" id="IPR002110">
    <property type="entry name" value="Ankyrin_rpt"/>
</dbReference>
<feature type="domain" description="GPI inositol-deacylase winged helix" evidence="4">
    <location>
        <begin position="491"/>
        <end position="568"/>
    </location>
</feature>
<dbReference type="Pfam" id="PF12796">
    <property type="entry name" value="Ank_2"/>
    <property type="match status" value="1"/>
</dbReference>
<organism evidence="6 7">
    <name type="scientific">Hyaloscypha bicolor E</name>
    <dbReference type="NCBI Taxonomy" id="1095630"/>
    <lineage>
        <taxon>Eukaryota</taxon>
        <taxon>Fungi</taxon>
        <taxon>Dikarya</taxon>
        <taxon>Ascomycota</taxon>
        <taxon>Pezizomycotina</taxon>
        <taxon>Leotiomycetes</taxon>
        <taxon>Helotiales</taxon>
        <taxon>Hyaloscyphaceae</taxon>
        <taxon>Hyaloscypha</taxon>
        <taxon>Hyaloscypha bicolor</taxon>
    </lineage>
</organism>
<dbReference type="PROSITE" id="PS50297">
    <property type="entry name" value="ANK_REP_REGION"/>
    <property type="match status" value="3"/>
</dbReference>
<dbReference type="InterPro" id="IPR036770">
    <property type="entry name" value="Ankyrin_rpt-contain_sf"/>
</dbReference>
<dbReference type="PROSITE" id="PS50088">
    <property type="entry name" value="ANK_REPEAT"/>
    <property type="match status" value="3"/>
</dbReference>
<dbReference type="OrthoDB" id="1577640at2759"/>
<evidence type="ECO:0000256" key="1">
    <source>
        <dbReference type="ARBA" id="ARBA00022737"/>
    </source>
</evidence>
<evidence type="ECO:0000256" key="3">
    <source>
        <dbReference type="SAM" id="MobiDB-lite"/>
    </source>
</evidence>
<evidence type="ECO:0000259" key="4">
    <source>
        <dbReference type="Pfam" id="PF22939"/>
    </source>
</evidence>
<sequence>MDPLSVTASVIAVLQAANTIVSVCCDFRAAINTQPWALSRIISSTNELRLILNRLEQIANESELNFDETNISRVTALEVLCQEGGAVQNCLEELKTLEKRLVPGGWAGKDGSKRRAVIQSIGWQLKGKEAEEMLQRLERCKSTLNLALTMDQAAIIKNLNQTLTNVDENTRSLFKQFQDISLDDRKRSILQWLSPIDPSLHHKEALMVRQAGTNDWFLSCEEFEHWIGIEKSFLWLSGFPGSGKTILMSTLIDYLQQHTHDKVPTLLAYFYCDFRSPETSDPLNIAGSLLAQICFKLGSFPASLEAAFNRCNLSQSPYGKRINVSTITDVFVEIASQHRVTILVDGLDECQKRQDILVFFRQLGTQGKFIKILVSSRDEADIREALSDVPRMRLEASSACLDRDIDNYISHRLDNDREFKWLKPSFQQVIRERLGTKSKGMFRWAQCQLDSISKLKTMKDIRQALNCLPRSLQETYEKILEKVDPGCVDVVRQTLQWLVCDVSTFTLAELYESLAIEQGMDRIDEEAQLSSPMDIYDMCGSLIAFTAEGEVILAHLSVKDYLLSDSIKHGKACAFSLSAPEANAENAFRCLTYLSFAAFRTGPARSVDDFEVRLLNHPFLEHASKYWPSYAKNAGSSCDELKAHVLEFFTPPCRPQFMSWLQVICSEVITPRQDLKRIGIERMFGYNYYPKHATPLYYAASFGIEHVVKALLEQGAEVDATGGLLGATAFHAAALRGHMKVMDILFQNGADPNKMDFVKITPLKSAALVGNVEVIKYLLEHGADPDIMDNRNMTAYDWVCMLGHEEARKVLETVTVGESSDSSDGDRAKRSKPSTAWVTTGAALLPGQRGSSSLQGSKPGIVEVTKTWSSSAHRDSDVQ</sequence>
<dbReference type="STRING" id="1095630.A0A2J6SZI1"/>
<dbReference type="SUPFAM" id="SSF48403">
    <property type="entry name" value="Ankyrin repeat"/>
    <property type="match status" value="1"/>
</dbReference>
<dbReference type="Gene3D" id="1.25.40.20">
    <property type="entry name" value="Ankyrin repeat-containing domain"/>
    <property type="match status" value="1"/>
</dbReference>
<dbReference type="EMBL" id="KZ613848">
    <property type="protein sequence ID" value="PMD56187.1"/>
    <property type="molecule type" value="Genomic_DNA"/>
</dbReference>
<feature type="repeat" description="ANK" evidence="2">
    <location>
        <begin position="691"/>
        <end position="723"/>
    </location>
</feature>
<dbReference type="InterPro" id="IPR054471">
    <property type="entry name" value="GPIID_WHD"/>
</dbReference>
<name>A0A2J6SZI1_9HELO</name>
<feature type="repeat" description="ANK" evidence="2">
    <location>
        <begin position="758"/>
        <end position="790"/>
    </location>
</feature>
<dbReference type="Gene3D" id="3.40.50.300">
    <property type="entry name" value="P-loop containing nucleotide triphosphate hydrolases"/>
    <property type="match status" value="1"/>
</dbReference>
<reference evidence="6 7" key="1">
    <citation type="submission" date="2016-04" db="EMBL/GenBank/DDBJ databases">
        <title>A degradative enzymes factory behind the ericoid mycorrhizal symbiosis.</title>
        <authorList>
            <consortium name="DOE Joint Genome Institute"/>
            <person name="Martino E."/>
            <person name="Morin E."/>
            <person name="Grelet G."/>
            <person name="Kuo A."/>
            <person name="Kohler A."/>
            <person name="Daghino S."/>
            <person name="Barry K."/>
            <person name="Choi C."/>
            <person name="Cichocki N."/>
            <person name="Clum A."/>
            <person name="Copeland A."/>
            <person name="Hainaut M."/>
            <person name="Haridas S."/>
            <person name="Labutti K."/>
            <person name="Lindquist E."/>
            <person name="Lipzen A."/>
            <person name="Khouja H.-R."/>
            <person name="Murat C."/>
            <person name="Ohm R."/>
            <person name="Olson A."/>
            <person name="Spatafora J."/>
            <person name="Veneault-Fourrey C."/>
            <person name="Henrissat B."/>
            <person name="Grigoriev I."/>
            <person name="Martin F."/>
            <person name="Perotto S."/>
        </authorList>
    </citation>
    <scope>NUCLEOTIDE SEQUENCE [LARGE SCALE GENOMIC DNA]</scope>
    <source>
        <strain evidence="6 7">E</strain>
    </source>
</reference>
<evidence type="ECO:0000313" key="7">
    <source>
        <dbReference type="Proteomes" id="UP000235371"/>
    </source>
</evidence>
<feature type="region of interest" description="Disordered" evidence="3">
    <location>
        <begin position="814"/>
        <end position="859"/>
    </location>
</feature>
<evidence type="ECO:0000256" key="2">
    <source>
        <dbReference type="PROSITE-ProRule" id="PRU00023"/>
    </source>
</evidence>
<keyword evidence="2" id="KW-0040">ANK repeat</keyword>
<dbReference type="GeneID" id="36595205"/>
<protein>
    <submittedName>
        <fullName evidence="6">Uncharacterized protein</fullName>
    </submittedName>
</protein>
<dbReference type="PANTHER" id="PTHR10039">
    <property type="entry name" value="AMELOGENIN"/>
    <property type="match status" value="1"/>
</dbReference>